<comment type="subcellular location">
    <subcellularLocation>
        <location evidence="1">Endoplasmic reticulum membrane</location>
        <topology evidence="1">Multi-pass membrane protein</topology>
    </subcellularLocation>
</comment>
<protein>
    <recommendedName>
        <fullName evidence="12">Dolichol kinase</fullName>
    </recommendedName>
</protein>
<dbReference type="UniPathway" id="UPA00196"/>
<accession>A0A5A8EIU4</accession>
<evidence type="ECO:0000256" key="1">
    <source>
        <dbReference type="ARBA" id="ARBA00004477"/>
    </source>
</evidence>
<proteinExistence type="predicted"/>
<feature type="signal peptide" evidence="9">
    <location>
        <begin position="1"/>
        <end position="23"/>
    </location>
</feature>
<feature type="transmembrane region" description="Helical" evidence="8">
    <location>
        <begin position="64"/>
        <end position="85"/>
    </location>
</feature>
<feature type="transmembrane region" description="Helical" evidence="8">
    <location>
        <begin position="137"/>
        <end position="162"/>
    </location>
</feature>
<evidence type="ECO:0000256" key="3">
    <source>
        <dbReference type="ARBA" id="ARBA00022502"/>
    </source>
</evidence>
<organism evidence="10 11">
    <name type="scientific">Cafeteria roenbergensis</name>
    <name type="common">Marine flagellate</name>
    <dbReference type="NCBI Taxonomy" id="33653"/>
    <lineage>
        <taxon>Eukaryota</taxon>
        <taxon>Sar</taxon>
        <taxon>Stramenopiles</taxon>
        <taxon>Bigyra</taxon>
        <taxon>Opalozoa</taxon>
        <taxon>Bicosoecida</taxon>
        <taxon>Cafeteriaceae</taxon>
        <taxon>Cafeteria</taxon>
    </lineage>
</organism>
<name>A0A5A8EIU4_CAFRO</name>
<dbReference type="GO" id="GO:0006506">
    <property type="term" value="P:GPI anchor biosynthetic process"/>
    <property type="evidence" value="ECO:0007669"/>
    <property type="project" value="UniProtKB-UniPathway"/>
</dbReference>
<keyword evidence="7 8" id="KW-0472">Membrane</keyword>
<reference evidence="10 11" key="1">
    <citation type="submission" date="2019-07" db="EMBL/GenBank/DDBJ databases">
        <title>Genomes of Cafeteria roenbergensis.</title>
        <authorList>
            <person name="Fischer M.G."/>
            <person name="Hackl T."/>
            <person name="Roman M."/>
        </authorList>
    </citation>
    <scope>NUCLEOTIDE SEQUENCE [LARGE SCALE GENOMIC DNA]</scope>
    <source>
        <strain evidence="10 11">E4-10P</strain>
    </source>
</reference>
<dbReference type="InterPro" id="IPR009580">
    <property type="entry name" value="GPI_biosynthesis_protein_Pig-F"/>
</dbReference>
<evidence type="ECO:0000256" key="9">
    <source>
        <dbReference type="SAM" id="SignalP"/>
    </source>
</evidence>
<evidence type="ECO:0000256" key="8">
    <source>
        <dbReference type="SAM" id="Phobius"/>
    </source>
</evidence>
<keyword evidence="9" id="KW-0732">Signal</keyword>
<evidence type="ECO:0000256" key="6">
    <source>
        <dbReference type="ARBA" id="ARBA00022989"/>
    </source>
</evidence>
<dbReference type="Pfam" id="PF06699">
    <property type="entry name" value="PIG-F"/>
    <property type="match status" value="1"/>
</dbReference>
<dbReference type="GO" id="GO:0005789">
    <property type="term" value="C:endoplasmic reticulum membrane"/>
    <property type="evidence" value="ECO:0007669"/>
    <property type="project" value="UniProtKB-SubCell"/>
</dbReference>
<evidence type="ECO:0000256" key="7">
    <source>
        <dbReference type="ARBA" id="ARBA00023136"/>
    </source>
</evidence>
<keyword evidence="6 8" id="KW-1133">Transmembrane helix</keyword>
<dbReference type="Proteomes" id="UP000322899">
    <property type="component" value="Unassembled WGS sequence"/>
</dbReference>
<feature type="chain" id="PRO_5022673821" description="Dolichol kinase" evidence="9">
    <location>
        <begin position="24"/>
        <end position="210"/>
    </location>
</feature>
<gene>
    <name evidence="10" type="ORF">FNF27_02772</name>
</gene>
<evidence type="ECO:0000313" key="10">
    <source>
        <dbReference type="EMBL" id="KAA0175691.1"/>
    </source>
</evidence>
<evidence type="ECO:0000256" key="4">
    <source>
        <dbReference type="ARBA" id="ARBA00022692"/>
    </source>
</evidence>
<feature type="transmembrane region" description="Helical" evidence="8">
    <location>
        <begin position="174"/>
        <end position="199"/>
    </location>
</feature>
<keyword evidence="5" id="KW-0256">Endoplasmic reticulum</keyword>
<dbReference type="EMBL" id="VLTO01000012">
    <property type="protein sequence ID" value="KAA0175691.1"/>
    <property type="molecule type" value="Genomic_DNA"/>
</dbReference>
<comment type="pathway">
    <text evidence="2">Glycolipid biosynthesis; glycosylphosphatidylinositol-anchor biosynthesis.</text>
</comment>
<evidence type="ECO:0000256" key="2">
    <source>
        <dbReference type="ARBA" id="ARBA00004687"/>
    </source>
</evidence>
<evidence type="ECO:0000256" key="5">
    <source>
        <dbReference type="ARBA" id="ARBA00022824"/>
    </source>
</evidence>
<feature type="transmembrane region" description="Helical" evidence="8">
    <location>
        <begin position="97"/>
        <end position="116"/>
    </location>
</feature>
<keyword evidence="3" id="KW-0337">GPI-anchor biosynthesis</keyword>
<comment type="caution">
    <text evidence="10">The sequence shown here is derived from an EMBL/GenBank/DDBJ whole genome shotgun (WGS) entry which is preliminary data.</text>
</comment>
<evidence type="ECO:0000313" key="11">
    <source>
        <dbReference type="Proteomes" id="UP000322899"/>
    </source>
</evidence>
<dbReference type="AlphaFoldDB" id="A0A5A8EIU4"/>
<evidence type="ECO:0008006" key="12">
    <source>
        <dbReference type="Google" id="ProtNLM"/>
    </source>
</evidence>
<keyword evidence="4 8" id="KW-0812">Transmembrane</keyword>
<feature type="transmembrane region" description="Helical" evidence="8">
    <location>
        <begin position="33"/>
        <end position="52"/>
    </location>
</feature>
<sequence>MAVLWANIAIVWVSLLAPTAVRGIDPFESPRELVTMAAVVALAGGLLVAASCRACRTATLSGACGLAASAAVSVPIFSVLVVLHGGLADAQAVLDSLALGSFLVAVLLGPALALVHPRAAAVERAARRFSCSGRDGAVEWAAFGAVIPAILGVYLGALALLLDWEEPWQRWPLTGAFGAAAGATAGAIGATAAIARVLCTGKALARPKRD</sequence>